<evidence type="ECO:0000256" key="1">
    <source>
        <dbReference type="ARBA" id="ARBA00022593"/>
    </source>
</evidence>
<reference evidence="6 7" key="1">
    <citation type="journal article" date="2013" name="PLoS Genet.">
        <title>Distinctive expansion of potential virulence genes in the genome of the oomycete fish pathogen Saprolegnia parasitica.</title>
        <authorList>
            <person name="Jiang R.H."/>
            <person name="de Bruijn I."/>
            <person name="Haas B.J."/>
            <person name="Belmonte R."/>
            <person name="Lobach L."/>
            <person name="Christie J."/>
            <person name="van den Ackerveken G."/>
            <person name="Bottin A."/>
            <person name="Bulone V."/>
            <person name="Diaz-Moreno S.M."/>
            <person name="Dumas B."/>
            <person name="Fan L."/>
            <person name="Gaulin E."/>
            <person name="Govers F."/>
            <person name="Grenville-Briggs L.J."/>
            <person name="Horner N.R."/>
            <person name="Levin J.Z."/>
            <person name="Mammella M."/>
            <person name="Meijer H.J."/>
            <person name="Morris P."/>
            <person name="Nusbaum C."/>
            <person name="Oome S."/>
            <person name="Phillips A.J."/>
            <person name="van Rooyen D."/>
            <person name="Rzeszutek E."/>
            <person name="Saraiva M."/>
            <person name="Secombes C.J."/>
            <person name="Seidl M.F."/>
            <person name="Snel B."/>
            <person name="Stassen J.H."/>
            <person name="Sykes S."/>
            <person name="Tripathy S."/>
            <person name="van den Berg H."/>
            <person name="Vega-Arreguin J.C."/>
            <person name="Wawra S."/>
            <person name="Young S.K."/>
            <person name="Zeng Q."/>
            <person name="Dieguez-Uribeondo J."/>
            <person name="Russ C."/>
            <person name="Tyler B.M."/>
            <person name="van West P."/>
        </authorList>
    </citation>
    <scope>NUCLEOTIDE SEQUENCE [LARGE SCALE GENOMIC DNA]</scope>
    <source>
        <strain evidence="6 7">CBS 223.65</strain>
    </source>
</reference>
<dbReference type="Proteomes" id="UP000030745">
    <property type="component" value="Unassembled WGS sequence"/>
</dbReference>
<proteinExistence type="predicted"/>
<feature type="transmembrane region" description="Helical" evidence="5">
    <location>
        <begin position="223"/>
        <end position="241"/>
    </location>
</feature>
<sequence length="245" mass="26772">MADTLLALSNDLEGRDKLTKLTQYSTRALAYYILAADPKSVLGQQLTALFKATQSARKAFRVGKSFNYGNKISATLHNKAVAPYQRNLQLVQDVGMCTFFLFDNAAFFGANKVLNVDAAEAMKRGGYFWFCANVAGFVLAYEALQKETDKETDLHNTLAAKKADNSLTPDDAQALLAEIDAVQSARWKKMLTLLKSTCDLIVSSNTAGVRLPERILGKKLHDGIIGAVGCVSASVVLYNIVHKKK</sequence>
<dbReference type="GO" id="GO:0005778">
    <property type="term" value="C:peroxisomal membrane"/>
    <property type="evidence" value="ECO:0007669"/>
    <property type="project" value="UniProtKB-SubCell"/>
</dbReference>
<keyword evidence="2 5" id="KW-0472">Membrane</keyword>
<accession>A0A067D509</accession>
<dbReference type="AlphaFoldDB" id="A0A067D509"/>
<dbReference type="KEGG" id="spar:SPRG_01660"/>
<name>A0A067D509_SAPPC</name>
<protein>
    <recommendedName>
        <fullName evidence="8">Peroxisomal biogenesis factor 11</fullName>
    </recommendedName>
</protein>
<dbReference type="OMA" id="CYWVLDN"/>
<organism evidence="6 7">
    <name type="scientific">Saprolegnia parasitica (strain CBS 223.65)</name>
    <dbReference type="NCBI Taxonomy" id="695850"/>
    <lineage>
        <taxon>Eukaryota</taxon>
        <taxon>Sar</taxon>
        <taxon>Stramenopiles</taxon>
        <taxon>Oomycota</taxon>
        <taxon>Saprolegniomycetes</taxon>
        <taxon>Saprolegniales</taxon>
        <taxon>Saprolegniaceae</taxon>
        <taxon>Saprolegnia</taxon>
    </lineage>
</organism>
<comment type="subcellular location">
    <subcellularLocation>
        <location evidence="4">Peroxisome membrane</location>
    </subcellularLocation>
</comment>
<dbReference type="OrthoDB" id="411017at2759"/>
<dbReference type="VEuPathDB" id="FungiDB:SPRG_01660"/>
<dbReference type="RefSeq" id="XP_012195417.1">
    <property type="nucleotide sequence ID" value="XM_012340027.1"/>
</dbReference>
<gene>
    <name evidence="6" type="ORF">SPRG_01660</name>
</gene>
<evidence type="ECO:0000256" key="3">
    <source>
        <dbReference type="ARBA" id="ARBA00023140"/>
    </source>
</evidence>
<keyword evidence="5" id="KW-1133">Transmembrane helix</keyword>
<dbReference type="PANTHER" id="PTHR12652:SF50">
    <property type="entry name" value="PEROXIN 11"/>
    <property type="match status" value="1"/>
</dbReference>
<evidence type="ECO:0000313" key="6">
    <source>
        <dbReference type="EMBL" id="KDO33781.1"/>
    </source>
</evidence>
<keyword evidence="5" id="KW-0812">Transmembrane</keyword>
<dbReference type="PANTHER" id="PTHR12652">
    <property type="entry name" value="PEROXISOMAL BIOGENESIS FACTOR 11"/>
    <property type="match status" value="1"/>
</dbReference>
<evidence type="ECO:0000313" key="7">
    <source>
        <dbReference type="Proteomes" id="UP000030745"/>
    </source>
</evidence>
<dbReference type="GeneID" id="24124241"/>
<evidence type="ECO:0000256" key="2">
    <source>
        <dbReference type="ARBA" id="ARBA00023136"/>
    </source>
</evidence>
<keyword evidence="1" id="KW-0962">Peroxisome biogenesis</keyword>
<dbReference type="InterPro" id="IPR008733">
    <property type="entry name" value="PEX11"/>
</dbReference>
<keyword evidence="3" id="KW-0576">Peroxisome</keyword>
<dbReference type="STRING" id="695850.A0A067D509"/>
<evidence type="ECO:0008006" key="8">
    <source>
        <dbReference type="Google" id="ProtNLM"/>
    </source>
</evidence>
<dbReference type="EMBL" id="KK583192">
    <property type="protein sequence ID" value="KDO33781.1"/>
    <property type="molecule type" value="Genomic_DNA"/>
</dbReference>
<evidence type="ECO:0000256" key="5">
    <source>
        <dbReference type="SAM" id="Phobius"/>
    </source>
</evidence>
<evidence type="ECO:0000256" key="4">
    <source>
        <dbReference type="ARBA" id="ARBA00046271"/>
    </source>
</evidence>
<keyword evidence="7" id="KW-1185">Reference proteome</keyword>
<dbReference type="GO" id="GO:0016559">
    <property type="term" value="P:peroxisome fission"/>
    <property type="evidence" value="ECO:0007669"/>
    <property type="project" value="InterPro"/>
</dbReference>
<dbReference type="Pfam" id="PF05648">
    <property type="entry name" value="PEX11"/>
    <property type="match status" value="1"/>
</dbReference>